<dbReference type="AlphaFoldDB" id="A0A4S8LNF4"/>
<feature type="compositionally biased region" description="Polar residues" evidence="2">
    <location>
        <begin position="1"/>
        <end position="15"/>
    </location>
</feature>
<gene>
    <name evidence="4" type="ORF">K435DRAFT_781116</name>
</gene>
<dbReference type="InterPro" id="IPR036537">
    <property type="entry name" value="Adaptor_Cbl_N_dom_sf"/>
</dbReference>
<dbReference type="InterPro" id="IPR054000">
    <property type="entry name" value="MLKL_N"/>
</dbReference>
<dbReference type="Gene3D" id="1.20.930.20">
    <property type="entry name" value="Adaptor protein Cbl, N-terminal domain"/>
    <property type="match status" value="1"/>
</dbReference>
<protein>
    <recommendedName>
        <fullName evidence="3">Mixed lineage kinase domain-containing protein</fullName>
    </recommendedName>
</protein>
<proteinExistence type="predicted"/>
<evidence type="ECO:0000313" key="4">
    <source>
        <dbReference type="EMBL" id="THU90661.1"/>
    </source>
</evidence>
<feature type="domain" description="Mixed lineage kinase" evidence="3">
    <location>
        <begin position="71"/>
        <end position="166"/>
    </location>
</feature>
<organism evidence="4 5">
    <name type="scientific">Dendrothele bispora (strain CBS 962.96)</name>
    <dbReference type="NCBI Taxonomy" id="1314807"/>
    <lineage>
        <taxon>Eukaryota</taxon>
        <taxon>Fungi</taxon>
        <taxon>Dikarya</taxon>
        <taxon>Basidiomycota</taxon>
        <taxon>Agaricomycotina</taxon>
        <taxon>Agaricomycetes</taxon>
        <taxon>Agaricomycetidae</taxon>
        <taxon>Agaricales</taxon>
        <taxon>Agaricales incertae sedis</taxon>
        <taxon>Dendrothele</taxon>
    </lineage>
</organism>
<reference evidence="4 5" key="1">
    <citation type="journal article" date="2019" name="Nat. Ecol. Evol.">
        <title>Megaphylogeny resolves global patterns of mushroom evolution.</title>
        <authorList>
            <person name="Varga T."/>
            <person name="Krizsan K."/>
            <person name="Foldi C."/>
            <person name="Dima B."/>
            <person name="Sanchez-Garcia M."/>
            <person name="Sanchez-Ramirez S."/>
            <person name="Szollosi G.J."/>
            <person name="Szarkandi J.G."/>
            <person name="Papp V."/>
            <person name="Albert L."/>
            <person name="Andreopoulos W."/>
            <person name="Angelini C."/>
            <person name="Antonin V."/>
            <person name="Barry K.W."/>
            <person name="Bougher N.L."/>
            <person name="Buchanan P."/>
            <person name="Buyck B."/>
            <person name="Bense V."/>
            <person name="Catcheside P."/>
            <person name="Chovatia M."/>
            <person name="Cooper J."/>
            <person name="Damon W."/>
            <person name="Desjardin D."/>
            <person name="Finy P."/>
            <person name="Geml J."/>
            <person name="Haridas S."/>
            <person name="Hughes K."/>
            <person name="Justo A."/>
            <person name="Karasinski D."/>
            <person name="Kautmanova I."/>
            <person name="Kiss B."/>
            <person name="Kocsube S."/>
            <person name="Kotiranta H."/>
            <person name="LaButti K.M."/>
            <person name="Lechner B.E."/>
            <person name="Liimatainen K."/>
            <person name="Lipzen A."/>
            <person name="Lukacs Z."/>
            <person name="Mihaltcheva S."/>
            <person name="Morgado L.N."/>
            <person name="Niskanen T."/>
            <person name="Noordeloos M.E."/>
            <person name="Ohm R.A."/>
            <person name="Ortiz-Santana B."/>
            <person name="Ovrebo C."/>
            <person name="Racz N."/>
            <person name="Riley R."/>
            <person name="Savchenko A."/>
            <person name="Shiryaev A."/>
            <person name="Soop K."/>
            <person name="Spirin V."/>
            <person name="Szebenyi C."/>
            <person name="Tomsovsky M."/>
            <person name="Tulloss R.E."/>
            <person name="Uehling J."/>
            <person name="Grigoriev I.V."/>
            <person name="Vagvolgyi C."/>
            <person name="Papp T."/>
            <person name="Martin F.M."/>
            <person name="Miettinen O."/>
            <person name="Hibbett D.S."/>
            <person name="Nagy L.G."/>
        </authorList>
    </citation>
    <scope>NUCLEOTIDE SEQUENCE [LARGE SCALE GENOMIC DNA]</scope>
    <source>
        <strain evidence="4 5">CBS 962.96</strain>
    </source>
</reference>
<feature type="coiled-coil region" evidence="1">
    <location>
        <begin position="103"/>
        <end position="168"/>
    </location>
</feature>
<dbReference type="EMBL" id="ML179328">
    <property type="protein sequence ID" value="THU90661.1"/>
    <property type="molecule type" value="Genomic_DNA"/>
</dbReference>
<sequence>MGIASETETVVPTSNLDHDRSRVGPGTIAATECMLKVLRDVGELPPLSMFGVSLVAEGLLGLLGKYKLYETNAEEYRRLNQYLSELVELFQPYLEKGEKPNLSEEVLKKLELLKLQMDDTQEKIKAFESSSTSWWGRVEKFFLASKHAKELEDLARCFNNQLEQISVRTLSLSFLGGLGFRLRFR</sequence>
<evidence type="ECO:0000256" key="1">
    <source>
        <dbReference type="SAM" id="Coils"/>
    </source>
</evidence>
<dbReference type="Proteomes" id="UP000297245">
    <property type="component" value="Unassembled WGS sequence"/>
</dbReference>
<evidence type="ECO:0000313" key="5">
    <source>
        <dbReference type="Proteomes" id="UP000297245"/>
    </source>
</evidence>
<evidence type="ECO:0000259" key="3">
    <source>
        <dbReference type="Pfam" id="PF22215"/>
    </source>
</evidence>
<keyword evidence="5" id="KW-1185">Reference proteome</keyword>
<name>A0A4S8LNF4_DENBC</name>
<keyword evidence="1" id="KW-0175">Coiled coil</keyword>
<accession>A0A4S8LNF4</accession>
<dbReference type="Pfam" id="PF22215">
    <property type="entry name" value="MLKL_N"/>
    <property type="match status" value="1"/>
</dbReference>
<dbReference type="GO" id="GO:0007166">
    <property type="term" value="P:cell surface receptor signaling pathway"/>
    <property type="evidence" value="ECO:0007669"/>
    <property type="project" value="InterPro"/>
</dbReference>
<feature type="non-terminal residue" evidence="4">
    <location>
        <position position="185"/>
    </location>
</feature>
<feature type="region of interest" description="Disordered" evidence="2">
    <location>
        <begin position="1"/>
        <end position="23"/>
    </location>
</feature>
<evidence type="ECO:0000256" key="2">
    <source>
        <dbReference type="SAM" id="MobiDB-lite"/>
    </source>
</evidence>